<dbReference type="InterPro" id="IPR025333">
    <property type="entry name" value="DUF4239"/>
</dbReference>
<dbReference type="Proteomes" id="UP000601435">
    <property type="component" value="Unassembled WGS sequence"/>
</dbReference>
<reference evidence="3" key="1">
    <citation type="submission" date="2021-02" db="EMBL/GenBank/DDBJ databases">
        <authorList>
            <person name="Dougan E. K."/>
            <person name="Rhodes N."/>
            <person name="Thang M."/>
            <person name="Chan C."/>
        </authorList>
    </citation>
    <scope>NUCLEOTIDE SEQUENCE</scope>
</reference>
<feature type="transmembrane region" description="Helical" evidence="2">
    <location>
        <begin position="592"/>
        <end position="608"/>
    </location>
</feature>
<accession>A0A812YJK0</accession>
<feature type="compositionally biased region" description="Pro residues" evidence="1">
    <location>
        <begin position="493"/>
        <end position="505"/>
    </location>
</feature>
<keyword evidence="2" id="KW-0812">Transmembrane</keyword>
<feature type="transmembrane region" description="Helical" evidence="2">
    <location>
        <begin position="915"/>
        <end position="932"/>
    </location>
</feature>
<feature type="region of interest" description="Disordered" evidence="1">
    <location>
        <begin position="1"/>
        <end position="178"/>
    </location>
</feature>
<feature type="region of interest" description="Disordered" evidence="1">
    <location>
        <begin position="476"/>
        <end position="533"/>
    </location>
</feature>
<feature type="compositionally biased region" description="Low complexity" evidence="1">
    <location>
        <begin position="46"/>
        <end position="64"/>
    </location>
</feature>
<feature type="transmembrane region" description="Helical" evidence="2">
    <location>
        <begin position="874"/>
        <end position="895"/>
    </location>
</feature>
<feature type="transmembrane region" description="Helical" evidence="2">
    <location>
        <begin position="666"/>
        <end position="685"/>
    </location>
</feature>
<sequence>MQDSSKPLGLDGFSGRSVRKVLNMQEGTTGSPTKEKGGSGRLEKTASPSFARPRTSASSATSAHRPAKGFHGLYGETGSSQAKSPKVKAATNRPQAGNMAKAQQETRTSPGRARVGSAGTGGTGSLSEEANVAVPSPPSPDLKPAKTGTKDAVTPPSSTSSADVEEKSSAAEGVSSSHLAELQTKFLQQRELLVAAIRKGAQAEEKALTMKDDLTRKDVIIFNLKTEICNLKNEQLHTQQEIQNQNQLFESQVQLLQQQHHAQQLQQAQQYRQLEAMLREPWSRGSLLKHPIYTLRCAMLACCEFTAGSSEAAVMMGASSKTEKLRGGIEPMIALYAYHSFHPCALTAGRAVMSHAPDEAWTARGKDMQPPGDGQSNDTEEGLHQELMERQAVIRRQQGENFLLATQVKQLEQQIMDASKDVLRPHMLAQVLQLMDSTGGRVPLKGEVDRARALVTAARRTIRRVACWSSDDRVELHGTRRDSTQGSATLPAPHSPNPNPGPPQPSSAHNAAATDRRPSPHGRPRSPRGDVPPQLAASAAAALGECKADARRGHMYLQGSCASFSRFPPCSEVSGASAPWTPWKQGLQRSCQWLAGATPVAFVLAASLRRSVRRRQGSEQAVAVADVEEELTDGDYCSLALIDTDEEDQWNKVSLDSNKRLRDTSLAVINYVLPIVGPAVAFWQWSNILQLTHRVLGDERQLLELMQVTLTPATNGIVIASLSIAFGTLTSLTISSLRQRQKEIRQYLNKEACEMRILQAMLLASYRQAEAPIMRDGPGGNAREAFMCLHCLELLNLYAARVYSESTSEVDLSALKRQIVPDTEMLGILDYLSVAMTSPTFSAMSLRDNVAMSVSRLNDFRSERLSSINTAFPFLHWVILSLLASSISICFLIEVDQSEGRFLAERPEDSMRLRLVFTMLVGSFCGLTALCADLNDLFRGSFNVNESAVQMSVVQEVIRLENSQLRNVLEDRCQGPK</sequence>
<feature type="compositionally biased region" description="Basic and acidic residues" evidence="1">
    <location>
        <begin position="33"/>
        <end position="44"/>
    </location>
</feature>
<organism evidence="3 4">
    <name type="scientific">Symbiodinium necroappetens</name>
    <dbReference type="NCBI Taxonomy" id="1628268"/>
    <lineage>
        <taxon>Eukaryota</taxon>
        <taxon>Sar</taxon>
        <taxon>Alveolata</taxon>
        <taxon>Dinophyceae</taxon>
        <taxon>Suessiales</taxon>
        <taxon>Symbiodiniaceae</taxon>
        <taxon>Symbiodinium</taxon>
    </lineage>
</organism>
<dbReference type="OrthoDB" id="434276at2759"/>
<dbReference type="AlphaFoldDB" id="A0A812YJK0"/>
<keyword evidence="2" id="KW-0472">Membrane</keyword>
<keyword evidence="2" id="KW-1133">Transmembrane helix</keyword>
<feature type="region of interest" description="Disordered" evidence="1">
    <location>
        <begin position="362"/>
        <end position="382"/>
    </location>
</feature>
<dbReference type="Pfam" id="PF14023">
    <property type="entry name" value="Bestrophin-like"/>
    <property type="match status" value="1"/>
</dbReference>
<evidence type="ECO:0000313" key="3">
    <source>
        <dbReference type="EMBL" id="CAE7783618.1"/>
    </source>
</evidence>
<keyword evidence="4" id="KW-1185">Reference proteome</keyword>
<feature type="transmembrane region" description="Helical" evidence="2">
    <location>
        <begin position="716"/>
        <end position="737"/>
    </location>
</feature>
<gene>
    <name evidence="3" type="ORF">SNEC2469_LOCUS22977</name>
</gene>
<dbReference type="EMBL" id="CAJNJA010042398">
    <property type="protein sequence ID" value="CAE7783618.1"/>
    <property type="molecule type" value="Genomic_DNA"/>
</dbReference>
<comment type="caution">
    <text evidence="3">The sequence shown here is derived from an EMBL/GenBank/DDBJ whole genome shotgun (WGS) entry which is preliminary data.</text>
</comment>
<name>A0A812YJK0_9DINO</name>
<evidence type="ECO:0000256" key="2">
    <source>
        <dbReference type="SAM" id="Phobius"/>
    </source>
</evidence>
<evidence type="ECO:0000313" key="4">
    <source>
        <dbReference type="Proteomes" id="UP000601435"/>
    </source>
</evidence>
<protein>
    <recommendedName>
        <fullName evidence="5">Transmembrane protein</fullName>
    </recommendedName>
</protein>
<evidence type="ECO:0008006" key="5">
    <source>
        <dbReference type="Google" id="ProtNLM"/>
    </source>
</evidence>
<evidence type="ECO:0000256" key="1">
    <source>
        <dbReference type="SAM" id="MobiDB-lite"/>
    </source>
</evidence>
<proteinExistence type="predicted"/>